<reference evidence="1 2" key="1">
    <citation type="submission" date="2011-02" db="EMBL/GenBank/DDBJ databases">
        <title>The Genome Sequence of Sphaeroforma arctica JP610.</title>
        <authorList>
            <consortium name="The Broad Institute Genome Sequencing Platform"/>
            <person name="Russ C."/>
            <person name="Cuomo C."/>
            <person name="Young S.K."/>
            <person name="Zeng Q."/>
            <person name="Gargeya S."/>
            <person name="Alvarado L."/>
            <person name="Berlin A."/>
            <person name="Chapman S.B."/>
            <person name="Chen Z."/>
            <person name="Freedman E."/>
            <person name="Gellesch M."/>
            <person name="Goldberg J."/>
            <person name="Griggs A."/>
            <person name="Gujja S."/>
            <person name="Heilman E."/>
            <person name="Heiman D."/>
            <person name="Howarth C."/>
            <person name="Mehta T."/>
            <person name="Neiman D."/>
            <person name="Pearson M."/>
            <person name="Roberts A."/>
            <person name="Saif S."/>
            <person name="Shea T."/>
            <person name="Shenoy N."/>
            <person name="Sisk P."/>
            <person name="Stolte C."/>
            <person name="Sykes S."/>
            <person name="White J."/>
            <person name="Yandava C."/>
            <person name="Burger G."/>
            <person name="Gray M.W."/>
            <person name="Holland P.W.H."/>
            <person name="King N."/>
            <person name="Lang F.B.F."/>
            <person name="Roger A.J."/>
            <person name="Ruiz-Trillo I."/>
            <person name="Haas B."/>
            <person name="Nusbaum C."/>
            <person name="Birren B."/>
        </authorList>
    </citation>
    <scope>NUCLEOTIDE SEQUENCE [LARGE SCALE GENOMIC DNA]</scope>
    <source>
        <strain evidence="1 2">JP610</strain>
    </source>
</reference>
<proteinExistence type="predicted"/>
<name>A0A0L0FFW5_9EUKA</name>
<dbReference type="RefSeq" id="XP_014149569.1">
    <property type="nucleotide sequence ID" value="XM_014294094.1"/>
</dbReference>
<sequence length="181" mass="20709">MAQWIEGSLWHTALYGREMCVYTDAIIKCVRVADHTDSFLFKLVVKAIDPPINTTVKIRMFFIRTSMILHLGQNLMSWRGRREETYVFRFELPDEDCNVKTFRDDVARMLVSTTRQIPIHTVTPLDMREVDMATAQLSSEISECVPLPQRDFIKAVVCGDIALALERLRTGAVDINASDKV</sequence>
<feature type="non-terminal residue" evidence="1">
    <location>
        <position position="181"/>
    </location>
</feature>
<dbReference type="Proteomes" id="UP000054560">
    <property type="component" value="Unassembled WGS sequence"/>
</dbReference>
<dbReference type="AlphaFoldDB" id="A0A0L0FFW5"/>
<dbReference type="EMBL" id="KQ243487">
    <property type="protein sequence ID" value="KNC75667.1"/>
    <property type="molecule type" value="Genomic_DNA"/>
</dbReference>
<keyword evidence="2" id="KW-1185">Reference proteome</keyword>
<gene>
    <name evidence="1" type="ORF">SARC_11812</name>
</gene>
<protein>
    <submittedName>
        <fullName evidence="1">Uncharacterized protein</fullName>
    </submittedName>
</protein>
<evidence type="ECO:0000313" key="1">
    <source>
        <dbReference type="EMBL" id="KNC75667.1"/>
    </source>
</evidence>
<accession>A0A0L0FFW5</accession>
<evidence type="ECO:0000313" key="2">
    <source>
        <dbReference type="Proteomes" id="UP000054560"/>
    </source>
</evidence>
<dbReference type="GeneID" id="25912316"/>
<organism evidence="1 2">
    <name type="scientific">Sphaeroforma arctica JP610</name>
    <dbReference type="NCBI Taxonomy" id="667725"/>
    <lineage>
        <taxon>Eukaryota</taxon>
        <taxon>Ichthyosporea</taxon>
        <taxon>Ichthyophonida</taxon>
        <taxon>Sphaeroforma</taxon>
    </lineage>
</organism>